<evidence type="ECO:0000313" key="3">
    <source>
        <dbReference type="Proteomes" id="UP001165584"/>
    </source>
</evidence>
<dbReference type="EMBL" id="JANLCM010000002">
    <property type="protein sequence ID" value="MCS5719036.1"/>
    <property type="molecule type" value="Genomic_DNA"/>
</dbReference>
<keyword evidence="3" id="KW-1185">Reference proteome</keyword>
<dbReference type="RefSeq" id="WP_259508490.1">
    <property type="nucleotide sequence ID" value="NZ_JANLCM010000002.1"/>
</dbReference>
<accession>A0ABT2GS31</accession>
<dbReference type="Proteomes" id="UP001165584">
    <property type="component" value="Unassembled WGS sequence"/>
</dbReference>
<reference evidence="2" key="1">
    <citation type="submission" date="2022-08" db="EMBL/GenBank/DDBJ databases">
        <authorList>
            <person name="Deng Y."/>
            <person name="Han X.-F."/>
            <person name="Zhang Y.-Q."/>
        </authorList>
    </citation>
    <scope>NUCLEOTIDE SEQUENCE</scope>
    <source>
        <strain evidence="2">CPCC 205763</strain>
    </source>
</reference>
<organism evidence="2 3">
    <name type="scientific">Herbiconiux aconitum</name>
    <dbReference type="NCBI Taxonomy" id="2970913"/>
    <lineage>
        <taxon>Bacteria</taxon>
        <taxon>Bacillati</taxon>
        <taxon>Actinomycetota</taxon>
        <taxon>Actinomycetes</taxon>
        <taxon>Micrococcales</taxon>
        <taxon>Microbacteriaceae</taxon>
        <taxon>Herbiconiux</taxon>
    </lineage>
</organism>
<keyword evidence="1" id="KW-1133">Transmembrane helix</keyword>
<comment type="caution">
    <text evidence="2">The sequence shown here is derived from an EMBL/GenBank/DDBJ whole genome shotgun (WGS) entry which is preliminary data.</text>
</comment>
<sequence>MNEFDLSGVRGRPKSWERLLASTWAVWLLRLIAAALAVAIASILPPTPKRAYAALAIASAGVFAVEAARRVARARREARLNRLAAANGLTYLRAGNWTESSALIYRARNCRTSDEFRSADANGSVRIGTLSLDVERAGTFVTENWGFTSQLVAGASLPHIMLVSRDPRSRSLPASFDPKLKMTLEGDFPKYFDLYCTPDAKLDTLYLLTPDLMASLVDNAGFSSMEFTGNRVFFFTPGRFDPDDRTQWERSLRLLSSVGADSLKRVQRLNRVGTGRDPLDQRRASASSARERPRLRLSIGRSNRSTQLVEAVCATVVAGALLWAWLH</sequence>
<keyword evidence="1" id="KW-0472">Membrane</keyword>
<feature type="transmembrane region" description="Helical" evidence="1">
    <location>
        <begin position="21"/>
        <end position="45"/>
    </location>
</feature>
<feature type="transmembrane region" description="Helical" evidence="1">
    <location>
        <begin position="308"/>
        <end position="326"/>
    </location>
</feature>
<keyword evidence="1" id="KW-0812">Transmembrane</keyword>
<protein>
    <submittedName>
        <fullName evidence="2">DUF3137 domain-containing protein</fullName>
    </submittedName>
</protein>
<evidence type="ECO:0000313" key="2">
    <source>
        <dbReference type="EMBL" id="MCS5719036.1"/>
    </source>
</evidence>
<name>A0ABT2GS31_9MICO</name>
<gene>
    <name evidence="2" type="ORF">N1027_12910</name>
</gene>
<feature type="transmembrane region" description="Helical" evidence="1">
    <location>
        <begin position="51"/>
        <end position="72"/>
    </location>
</feature>
<evidence type="ECO:0000256" key="1">
    <source>
        <dbReference type="SAM" id="Phobius"/>
    </source>
</evidence>
<proteinExistence type="predicted"/>